<sequence>MKNIQVIIIMLTTTFCFSQSKTGFQTNEVIASIALCNTFNFDKQFNSHDAILPKTFTLNYDSGIMSMDNKFRVFDNGKYGVISFRGSTDKMVSWVENCYAAMIPAKGEMTIKEKGYNYTFTQADSAAVHSGYALTVVMLSKDIIAQVKTLNEKGISDIIITGHSQGGALATLMRAYLEHLPEGTFNQKNNFKTYAFAAPMCGNKEFATDYNQQFSDSQTSFSIINPEDPIPELPINYNENDKLLNKNTIASWVFGEADFDAKDFGKNMFVKLFEGGLKSHIKNSNSLINKFVNFRFGQVDMPEFIDDINYYPTGVIMEIDSFEFPKVEVDVSNMTVENREKFTEVDGKYYYKEKSFFQHKPYGYYVHVLKKWDTPAYNKLENKYLLTDL</sequence>
<accession>A0AAU6NWV6</accession>
<dbReference type="CDD" id="cd00519">
    <property type="entry name" value="Lipase_3"/>
    <property type="match status" value="1"/>
</dbReference>
<dbReference type="EMBL" id="CP136924">
    <property type="protein sequence ID" value="WXA02054.1"/>
    <property type="molecule type" value="Genomic_DNA"/>
</dbReference>
<dbReference type="KEGG" id="mcaa:R3L15_11740"/>
<gene>
    <name evidence="3" type="ORF">R3L15_11740</name>
    <name evidence="2" type="ORF">R3L16_09850</name>
</gene>
<reference evidence="2 4" key="1">
    <citation type="submission" date="2023-10" db="EMBL/GenBank/DDBJ databases">
        <title>Culture-based analysis of two novel bacteria associated with mangrove crab gills.</title>
        <authorList>
            <person name="Yang X."/>
            <person name="Garuglieri E."/>
            <person name="Van Goethem M.W."/>
            <person name="Fusi M."/>
            <person name="Marasco R."/>
            <person name="Daffonchio D.G."/>
        </authorList>
    </citation>
    <scope>NUCLEOTIDE SEQUENCE [LARGE SCALE GENOMIC DNA]</scope>
    <source>
        <strain evidence="3">UG2-1</strain>
        <strain evidence="2">UG2-2</strain>
        <strain evidence="4">UG2_2</strain>
    </source>
</reference>
<dbReference type="PANTHER" id="PTHR45856">
    <property type="entry name" value="ALPHA/BETA-HYDROLASES SUPERFAMILY PROTEIN"/>
    <property type="match status" value="1"/>
</dbReference>
<dbReference type="Gene3D" id="3.40.50.1820">
    <property type="entry name" value="alpha/beta hydrolase"/>
    <property type="match status" value="1"/>
</dbReference>
<organism evidence="2 4">
    <name type="scientific">Mangrovimonas cancribranchiae</name>
    <dbReference type="NCBI Taxonomy" id="3080055"/>
    <lineage>
        <taxon>Bacteria</taxon>
        <taxon>Pseudomonadati</taxon>
        <taxon>Bacteroidota</taxon>
        <taxon>Flavobacteriia</taxon>
        <taxon>Flavobacteriales</taxon>
        <taxon>Flavobacteriaceae</taxon>
        <taxon>Mangrovimonas</taxon>
    </lineage>
</organism>
<dbReference type="Proteomes" id="UP001368318">
    <property type="component" value="Chromosome"/>
</dbReference>
<protein>
    <submittedName>
        <fullName evidence="2">Mbeg1-like protein</fullName>
    </submittedName>
</protein>
<dbReference type="InterPro" id="IPR002921">
    <property type="entry name" value="Fungal_lipase-type"/>
</dbReference>
<keyword evidence="4" id="KW-1185">Reference proteome</keyword>
<dbReference type="RefSeq" id="WP_338731889.1">
    <property type="nucleotide sequence ID" value="NZ_CP136924.1"/>
</dbReference>
<name>A0AAU6NWV6_9FLAO</name>
<dbReference type="SUPFAM" id="SSF53474">
    <property type="entry name" value="alpha/beta-Hydrolases"/>
    <property type="match status" value="1"/>
</dbReference>
<dbReference type="EMBL" id="CP136925">
    <property type="protein sequence ID" value="WXA12785.1"/>
    <property type="molecule type" value="Genomic_DNA"/>
</dbReference>
<dbReference type="PANTHER" id="PTHR45856:SF11">
    <property type="entry name" value="FUNGAL LIPASE-LIKE DOMAIN-CONTAINING PROTEIN"/>
    <property type="match status" value="1"/>
</dbReference>
<dbReference type="AlphaFoldDB" id="A0AAU6NWV6"/>
<dbReference type="GO" id="GO:0006629">
    <property type="term" value="P:lipid metabolic process"/>
    <property type="evidence" value="ECO:0007669"/>
    <property type="project" value="InterPro"/>
</dbReference>
<dbReference type="InterPro" id="IPR029058">
    <property type="entry name" value="AB_hydrolase_fold"/>
</dbReference>
<dbReference type="Pfam" id="PF01764">
    <property type="entry name" value="Lipase_3"/>
    <property type="match status" value="1"/>
</dbReference>
<dbReference type="InterPro" id="IPR051218">
    <property type="entry name" value="Sec_MonoDiacylglyc_Lipase"/>
</dbReference>
<evidence type="ECO:0000313" key="4">
    <source>
        <dbReference type="Proteomes" id="UP001368318"/>
    </source>
</evidence>
<feature type="domain" description="Fungal lipase-type" evidence="1">
    <location>
        <begin position="81"/>
        <end position="236"/>
    </location>
</feature>
<evidence type="ECO:0000259" key="1">
    <source>
        <dbReference type="Pfam" id="PF01764"/>
    </source>
</evidence>
<evidence type="ECO:0000313" key="2">
    <source>
        <dbReference type="EMBL" id="WXA02054.1"/>
    </source>
</evidence>
<proteinExistence type="predicted"/>
<evidence type="ECO:0000313" key="3">
    <source>
        <dbReference type="EMBL" id="WXA12785.1"/>
    </source>
</evidence>